<sequence>YYNSRSYFTPTWIKDPEAEDFEYADILEGGITALHLPTETEARCDIRKGQYFQE</sequence>
<evidence type="ECO:0000313" key="1">
    <source>
        <dbReference type="EMBL" id="CAH2297011.1"/>
    </source>
</evidence>
<evidence type="ECO:0000313" key="2">
    <source>
        <dbReference type="Proteomes" id="UP001295444"/>
    </source>
</evidence>
<gene>
    <name evidence="1" type="ORF">PECUL_23A030969</name>
</gene>
<keyword evidence="2" id="KW-1185">Reference proteome</keyword>
<protein>
    <submittedName>
        <fullName evidence="1">Uncharacterized protein</fullName>
    </submittedName>
</protein>
<proteinExistence type="predicted"/>
<reference evidence="1" key="1">
    <citation type="submission" date="2022-03" db="EMBL/GenBank/DDBJ databases">
        <authorList>
            <person name="Alioto T."/>
            <person name="Alioto T."/>
            <person name="Gomez Garrido J."/>
        </authorList>
    </citation>
    <scope>NUCLEOTIDE SEQUENCE</scope>
</reference>
<dbReference type="EMBL" id="OW240916">
    <property type="protein sequence ID" value="CAH2297011.1"/>
    <property type="molecule type" value="Genomic_DNA"/>
</dbReference>
<feature type="non-terminal residue" evidence="1">
    <location>
        <position position="54"/>
    </location>
</feature>
<organism evidence="1 2">
    <name type="scientific">Pelobates cultripes</name>
    <name type="common">Western spadefoot toad</name>
    <dbReference type="NCBI Taxonomy" id="61616"/>
    <lineage>
        <taxon>Eukaryota</taxon>
        <taxon>Metazoa</taxon>
        <taxon>Chordata</taxon>
        <taxon>Craniata</taxon>
        <taxon>Vertebrata</taxon>
        <taxon>Euteleostomi</taxon>
        <taxon>Amphibia</taxon>
        <taxon>Batrachia</taxon>
        <taxon>Anura</taxon>
        <taxon>Pelobatoidea</taxon>
        <taxon>Pelobatidae</taxon>
        <taxon>Pelobates</taxon>
    </lineage>
</organism>
<feature type="non-terminal residue" evidence="1">
    <location>
        <position position="1"/>
    </location>
</feature>
<name>A0AAD1W910_PELCU</name>
<dbReference type="Proteomes" id="UP001295444">
    <property type="component" value="Chromosome 05"/>
</dbReference>
<dbReference type="AlphaFoldDB" id="A0AAD1W910"/>
<accession>A0AAD1W910</accession>